<dbReference type="AlphaFoldDB" id="Q16QN0"/>
<dbReference type="Proteomes" id="UP000682892">
    <property type="component" value="Unassembled WGS sequence"/>
</dbReference>
<evidence type="ECO:0000256" key="3">
    <source>
        <dbReference type="PROSITE-ProRule" id="PRU00339"/>
    </source>
</evidence>
<name>Q16QN0_AEDAE</name>
<dbReference type="GO" id="GO:0006325">
    <property type="term" value="P:chromatin organization"/>
    <property type="evidence" value="ECO:0007669"/>
    <property type="project" value="InterPro"/>
</dbReference>
<keyword evidence="3" id="KW-0802">TPR repeat</keyword>
<dbReference type="PANTHER" id="PTHR15502:SF7">
    <property type="entry name" value="CALCINEURIN-BINDING PROTEIN CABIN-1"/>
    <property type="match status" value="1"/>
</dbReference>
<evidence type="ECO:0000256" key="1">
    <source>
        <dbReference type="ARBA" id="ARBA00004123"/>
    </source>
</evidence>
<reference evidence="4" key="2">
    <citation type="journal article" date="2007" name="Science">
        <title>Genome sequence of Aedes aegypti, a major arbovirus vector.</title>
        <authorList>
            <person name="Nene V."/>
            <person name="Wortman J.R."/>
            <person name="Lawson D."/>
            <person name="Haas B."/>
            <person name="Kodira C."/>
            <person name="Tu Z.J."/>
            <person name="Loftus B."/>
            <person name="Xi Z."/>
            <person name="Megy K."/>
            <person name="Grabherr M."/>
            <person name="Ren Q."/>
            <person name="Zdobnov E.M."/>
            <person name="Lobo N.F."/>
            <person name="Campbell K.S."/>
            <person name="Brown S.E."/>
            <person name="Bonaldo M.F."/>
            <person name="Zhu J."/>
            <person name="Sinkins S.P."/>
            <person name="Hogenkamp D.G."/>
            <person name="Amedeo P."/>
            <person name="Arensburger P."/>
            <person name="Atkinson P.W."/>
            <person name="Bidwell S."/>
            <person name="Biedler J."/>
            <person name="Birney E."/>
            <person name="Bruggner R.V."/>
            <person name="Costas J."/>
            <person name="Coy M.R."/>
            <person name="Crabtree J."/>
            <person name="Crawford M."/>
            <person name="Debruyn B."/>
            <person name="Decaprio D."/>
            <person name="Eiglmeier K."/>
            <person name="Eisenstadt E."/>
            <person name="El-Dorry H."/>
            <person name="Gelbart W.M."/>
            <person name="Gomes S.L."/>
            <person name="Hammond M."/>
            <person name="Hannick L.I."/>
            <person name="Hogan J.R."/>
            <person name="Holmes M.H."/>
            <person name="Jaffe D."/>
            <person name="Johnston J.S."/>
            <person name="Kennedy R.C."/>
            <person name="Koo H."/>
            <person name="Kravitz S."/>
            <person name="Kriventseva E.V."/>
            <person name="Kulp D."/>
            <person name="Labutti K."/>
            <person name="Lee E."/>
            <person name="Li S."/>
            <person name="Lovin D.D."/>
            <person name="Mao C."/>
            <person name="Mauceli E."/>
            <person name="Menck C.F."/>
            <person name="Miller J.R."/>
            <person name="Montgomery P."/>
            <person name="Mori A."/>
            <person name="Nascimento A.L."/>
            <person name="Naveira H.F."/>
            <person name="Nusbaum C."/>
            <person name="O'leary S."/>
            <person name="Orvis J."/>
            <person name="Pertea M."/>
            <person name="Quesneville H."/>
            <person name="Reidenbach K.R."/>
            <person name="Rogers Y.H."/>
            <person name="Roth C.W."/>
            <person name="Schneider J.R."/>
            <person name="Schatz M."/>
            <person name="Shumway M."/>
            <person name="Stanke M."/>
            <person name="Stinson E.O."/>
            <person name="Tubio J.M."/>
            <person name="Vanzee J.P."/>
            <person name="Verjovski-Almeida S."/>
            <person name="Werner D."/>
            <person name="White O."/>
            <person name="Wyder S."/>
            <person name="Zeng Q."/>
            <person name="Zhao Q."/>
            <person name="Zhao Y."/>
            <person name="Hill C.A."/>
            <person name="Raikhel A.S."/>
            <person name="Soares M.B."/>
            <person name="Knudson D.L."/>
            <person name="Lee N.H."/>
            <person name="Galagan J."/>
            <person name="Salzberg S.L."/>
            <person name="Paulsen I.T."/>
            <person name="Dimopoulos G."/>
            <person name="Collins F.H."/>
            <person name="Birren B."/>
            <person name="Fraser-Liggett C.M."/>
            <person name="Severson D.W."/>
        </authorList>
    </citation>
    <scope>NUCLEOTIDE SEQUENCE [LARGE SCALE GENOMIC DNA]</scope>
    <source>
        <strain evidence="4">Liverpool</strain>
    </source>
</reference>
<dbReference type="EMBL" id="CH477743">
    <property type="protein sequence ID" value="EAT36702.1"/>
    <property type="molecule type" value="Genomic_DNA"/>
</dbReference>
<dbReference type="PANTHER" id="PTHR15502">
    <property type="entry name" value="CALCINEURIN-BINDING PROTEIN CABIN 1-RELATED"/>
    <property type="match status" value="1"/>
</dbReference>
<dbReference type="SMART" id="SM00028">
    <property type="entry name" value="TPR"/>
    <property type="match status" value="2"/>
</dbReference>
<proteinExistence type="predicted"/>
<dbReference type="InterPro" id="IPR033053">
    <property type="entry name" value="Hir3/CABIN1"/>
</dbReference>
<gene>
    <name evidence="4" type="ORF">AaeL_AAEL011235</name>
</gene>
<reference evidence="4" key="1">
    <citation type="submission" date="2005-10" db="EMBL/GenBank/DDBJ databases">
        <authorList>
            <person name="Loftus B.J."/>
            <person name="Nene V.M."/>
            <person name="Hannick L.I."/>
            <person name="Bidwell S."/>
            <person name="Haas B."/>
            <person name="Amedeo P."/>
            <person name="Orvis J."/>
            <person name="Wortman J.R."/>
            <person name="White O.R."/>
            <person name="Salzberg S."/>
            <person name="Shumway M."/>
            <person name="Koo H."/>
            <person name="Zhao Y."/>
            <person name="Holmes M."/>
            <person name="Miller J."/>
            <person name="Schatz M."/>
            <person name="Pop M."/>
            <person name="Pai G."/>
            <person name="Utterback T."/>
            <person name="Rogers Y.-H."/>
            <person name="Kravitz S."/>
            <person name="Fraser C.M."/>
        </authorList>
    </citation>
    <scope>NUCLEOTIDE SEQUENCE</scope>
    <source>
        <strain evidence="4">Liverpool</strain>
    </source>
</reference>
<dbReference type="eggNOG" id="ENOG502QPUI">
    <property type="taxonomic scope" value="Eukaryota"/>
</dbReference>
<dbReference type="InterPro" id="IPR019734">
    <property type="entry name" value="TPR_rpt"/>
</dbReference>
<comment type="subcellular location">
    <subcellularLocation>
        <location evidence="1">Nucleus</location>
    </subcellularLocation>
</comment>
<dbReference type="Pfam" id="PF13181">
    <property type="entry name" value="TPR_8"/>
    <property type="match status" value="2"/>
</dbReference>
<evidence type="ECO:0000313" key="5">
    <source>
        <dbReference type="Proteomes" id="UP000682892"/>
    </source>
</evidence>
<reference evidence="4" key="3">
    <citation type="submission" date="2012-09" db="EMBL/GenBank/DDBJ databases">
        <authorList>
            <consortium name="VectorBase"/>
        </authorList>
    </citation>
    <scope>NUCLEOTIDE SEQUENCE</scope>
    <source>
        <strain evidence="4">Liverpool</strain>
    </source>
</reference>
<feature type="repeat" description="TPR" evidence="3">
    <location>
        <begin position="9"/>
        <end position="42"/>
    </location>
</feature>
<dbReference type="InterPro" id="IPR011990">
    <property type="entry name" value="TPR-like_helical_dom_sf"/>
</dbReference>
<evidence type="ECO:0000256" key="2">
    <source>
        <dbReference type="ARBA" id="ARBA00023242"/>
    </source>
</evidence>
<dbReference type="GO" id="GO:0031491">
    <property type="term" value="F:nucleosome binding"/>
    <property type="evidence" value="ECO:0007669"/>
    <property type="project" value="TreeGrafter"/>
</dbReference>
<dbReference type="Gene3D" id="1.25.40.10">
    <property type="entry name" value="Tetratricopeptide repeat domain"/>
    <property type="match status" value="1"/>
</dbReference>
<evidence type="ECO:0000313" key="4">
    <source>
        <dbReference type="EMBL" id="EAT36702.1"/>
    </source>
</evidence>
<dbReference type="GO" id="GO:0005634">
    <property type="term" value="C:nucleus"/>
    <property type="evidence" value="ECO:0007669"/>
    <property type="project" value="UniProtKB-SubCell"/>
</dbReference>
<dbReference type="PaxDb" id="7159-AAEL011235-PA"/>
<organism evidence="4 5">
    <name type="scientific">Aedes aegypti</name>
    <name type="common">Yellowfever mosquito</name>
    <name type="synonym">Culex aegypti</name>
    <dbReference type="NCBI Taxonomy" id="7159"/>
    <lineage>
        <taxon>Eukaryota</taxon>
        <taxon>Metazoa</taxon>
        <taxon>Ecdysozoa</taxon>
        <taxon>Arthropoda</taxon>
        <taxon>Hexapoda</taxon>
        <taxon>Insecta</taxon>
        <taxon>Pterygota</taxon>
        <taxon>Neoptera</taxon>
        <taxon>Endopterygota</taxon>
        <taxon>Diptera</taxon>
        <taxon>Nematocera</taxon>
        <taxon>Culicoidea</taxon>
        <taxon>Culicidae</taxon>
        <taxon>Culicinae</taxon>
        <taxon>Aedini</taxon>
        <taxon>Aedes</taxon>
        <taxon>Stegomyia</taxon>
    </lineage>
</organism>
<accession>Q16QN0</accession>
<dbReference type="HOGENOM" id="CLU_878707_0_0_1"/>
<dbReference type="VEuPathDB" id="VectorBase:AAEL019880"/>
<keyword evidence="2" id="KW-0539">Nucleus</keyword>
<dbReference type="PROSITE" id="PS50005">
    <property type="entry name" value="TPR"/>
    <property type="match status" value="1"/>
</dbReference>
<dbReference type="SUPFAM" id="SSF48452">
    <property type="entry name" value="TPR-like"/>
    <property type="match status" value="1"/>
</dbReference>
<protein>
    <submittedName>
        <fullName evidence="4">AAEL011235-PA</fullName>
    </submittedName>
</protein>
<dbReference type="STRING" id="7159.Q16QN0"/>
<feature type="non-terminal residue" evidence="4">
    <location>
        <position position="1"/>
    </location>
</feature>
<sequence length="317" mass="36611">ESRLLLVKYNCYRNIGMLYQEKGNNSLALDYLTHAIELDDNDVYTMCSLAELAIKNGQIPVAKIYFEKCLERNPNHWPSVDGMLQLLLTSENIIEAWLWAIHCHKMDKNYRKAIDVLQEINTRFTSSRQFMENLLKEKLPTPYAVDGVITKYSNFTKSNCAALVDGTDNRIQADIDFEKIRISQINWTTIGTLILQLHQLLKQTDQIIKHFHLSDCFGKPIEKQMWDCNVVDAPSCHIISDDTAPEITDARSSTNLDSAMDNEAKSRRRGSELKILEQWGWHKNRRSTKRKSLHDSAEFIESTADGFLKRALSQYFM</sequence>